<feature type="region of interest" description="Disordered" evidence="1">
    <location>
        <begin position="1"/>
        <end position="21"/>
    </location>
</feature>
<proteinExistence type="predicted"/>
<dbReference type="Proteomes" id="UP000234323">
    <property type="component" value="Unassembled WGS sequence"/>
</dbReference>
<comment type="caution">
    <text evidence="3">The sequence shown here is derived from an EMBL/GenBank/DDBJ whole genome shotgun (WGS) entry which is preliminary data.</text>
</comment>
<reference evidence="3 4" key="1">
    <citation type="submission" date="2015-10" db="EMBL/GenBank/DDBJ databases">
        <title>Genome analyses suggest a sexual origin of heterokaryosis in a supposedly ancient asexual fungus.</title>
        <authorList>
            <person name="Ropars J."/>
            <person name="Sedzielewska K."/>
            <person name="Noel J."/>
            <person name="Charron P."/>
            <person name="Farinelli L."/>
            <person name="Marton T."/>
            <person name="Kruger M."/>
            <person name="Pelin A."/>
            <person name="Brachmann A."/>
            <person name="Corradi N."/>
        </authorList>
    </citation>
    <scope>NUCLEOTIDE SEQUENCE [LARGE SCALE GENOMIC DNA]</scope>
    <source>
        <strain evidence="3 4">A4</strain>
    </source>
</reference>
<feature type="compositionally biased region" description="Polar residues" evidence="1">
    <location>
        <begin position="1"/>
        <end position="16"/>
    </location>
</feature>
<dbReference type="GO" id="GO:0005525">
    <property type="term" value="F:GTP binding"/>
    <property type="evidence" value="ECO:0007669"/>
    <property type="project" value="InterPro"/>
</dbReference>
<dbReference type="VEuPathDB" id="FungiDB:RhiirA1_467242"/>
<dbReference type="GO" id="GO:0006886">
    <property type="term" value="P:intracellular protein transport"/>
    <property type="evidence" value="ECO:0007669"/>
    <property type="project" value="InterPro"/>
</dbReference>
<sequence>MDHEQPPTNQTINATQMERAPSKIPRDNLNISCDFSDTTSNNPSSYTSFAIRRRRNQRRLRHGITINTQINARNVIITIRFLIANEYLIFMAAYQKILQLAYTEEFLEIIAHDKLSIKFKEIAEGSKKLSVKKLLVIPSST</sequence>
<keyword evidence="4" id="KW-1185">Reference proteome</keyword>
<evidence type="ECO:0000313" key="4">
    <source>
        <dbReference type="Proteomes" id="UP000234323"/>
    </source>
</evidence>
<evidence type="ECO:0000313" key="3">
    <source>
        <dbReference type="EMBL" id="PKY51320.1"/>
    </source>
</evidence>
<dbReference type="GO" id="GO:0005047">
    <property type="term" value="F:signal recognition particle binding"/>
    <property type="evidence" value="ECO:0007669"/>
    <property type="project" value="InterPro"/>
</dbReference>
<evidence type="ECO:0000259" key="2">
    <source>
        <dbReference type="Pfam" id="PF04086"/>
    </source>
</evidence>
<gene>
    <name evidence="3" type="ORF">RhiirA4_468269</name>
</gene>
<dbReference type="GO" id="GO:0003924">
    <property type="term" value="F:GTPase activity"/>
    <property type="evidence" value="ECO:0007669"/>
    <property type="project" value="InterPro"/>
</dbReference>
<protein>
    <recommendedName>
        <fullName evidence="2">Signal recognition particle receptor alpha subunit N-terminal domain-containing protein</fullName>
    </recommendedName>
</protein>
<dbReference type="AlphaFoldDB" id="A0A2I1GXF0"/>
<feature type="domain" description="Signal recognition particle receptor alpha subunit N-terminal" evidence="2">
    <location>
        <begin position="78"/>
        <end position="111"/>
    </location>
</feature>
<dbReference type="InterPro" id="IPR007222">
    <property type="entry name" value="Sig_recog_particle_rcpt_asu_N"/>
</dbReference>
<dbReference type="GO" id="GO:0005785">
    <property type="term" value="C:signal recognition particle receptor complex"/>
    <property type="evidence" value="ECO:0007669"/>
    <property type="project" value="InterPro"/>
</dbReference>
<dbReference type="EMBL" id="LLXI01000999">
    <property type="protein sequence ID" value="PKY51320.1"/>
    <property type="molecule type" value="Genomic_DNA"/>
</dbReference>
<evidence type="ECO:0000256" key="1">
    <source>
        <dbReference type="SAM" id="MobiDB-lite"/>
    </source>
</evidence>
<dbReference type="Gene3D" id="3.30.450.60">
    <property type="match status" value="1"/>
</dbReference>
<accession>A0A2I1GXF0</accession>
<dbReference type="Pfam" id="PF04086">
    <property type="entry name" value="SRP-alpha_N"/>
    <property type="match status" value="1"/>
</dbReference>
<organism evidence="3 4">
    <name type="scientific">Rhizophagus irregularis</name>
    <dbReference type="NCBI Taxonomy" id="588596"/>
    <lineage>
        <taxon>Eukaryota</taxon>
        <taxon>Fungi</taxon>
        <taxon>Fungi incertae sedis</taxon>
        <taxon>Mucoromycota</taxon>
        <taxon>Glomeromycotina</taxon>
        <taxon>Glomeromycetes</taxon>
        <taxon>Glomerales</taxon>
        <taxon>Glomeraceae</taxon>
        <taxon>Rhizophagus</taxon>
    </lineage>
</organism>
<name>A0A2I1GXF0_9GLOM</name>